<dbReference type="InterPro" id="IPR019282">
    <property type="entry name" value="Glycoamylase-like_cons_dom"/>
</dbReference>
<protein>
    <submittedName>
        <fullName evidence="8">Glycosyl transferase</fullName>
    </submittedName>
</protein>
<dbReference type="InterPro" id="IPR037018">
    <property type="entry name" value="GH65_N"/>
</dbReference>
<dbReference type="SMART" id="SM01068">
    <property type="entry name" value="CBM_X"/>
    <property type="match status" value="2"/>
</dbReference>
<dbReference type="InterPro" id="IPR011013">
    <property type="entry name" value="Gal_mutarotase_sf_dom"/>
</dbReference>
<feature type="domain" description="Glycosyl hydrolase 94 supersandwich" evidence="5">
    <location>
        <begin position="2046"/>
        <end position="2317"/>
    </location>
</feature>
<evidence type="ECO:0000259" key="7">
    <source>
        <dbReference type="Pfam" id="PF17167"/>
    </source>
</evidence>
<dbReference type="InterPro" id="IPR012341">
    <property type="entry name" value="6hp_glycosidase-like_sf"/>
</dbReference>
<proteinExistence type="predicted"/>
<keyword evidence="2 8" id="KW-0808">Transferase</keyword>
<dbReference type="Gene3D" id="1.50.10.10">
    <property type="match status" value="1"/>
</dbReference>
<dbReference type="PANTHER" id="PTHR37469:SF2">
    <property type="entry name" value="CELLOBIONIC ACID PHOSPHORYLASE"/>
    <property type="match status" value="1"/>
</dbReference>
<feature type="transmembrane region" description="Helical" evidence="3">
    <location>
        <begin position="407"/>
        <end position="428"/>
    </location>
</feature>
<dbReference type="Pfam" id="PF03633">
    <property type="entry name" value="Glyco_hydro_65C"/>
    <property type="match status" value="1"/>
</dbReference>
<keyword evidence="3" id="KW-1133">Transmembrane helix</keyword>
<keyword evidence="3" id="KW-0812">Transmembrane</keyword>
<dbReference type="Gene3D" id="1.50.10.140">
    <property type="match status" value="1"/>
</dbReference>
<dbReference type="InterPro" id="IPR037820">
    <property type="entry name" value="GH94N_NdvB"/>
</dbReference>
<feature type="domain" description="Glycosyl hydrolase 94 supersandwich" evidence="5">
    <location>
        <begin position="1557"/>
        <end position="1825"/>
    </location>
</feature>
<gene>
    <name evidence="8" type="ORF">GOB80_10950</name>
</gene>
<dbReference type="Pfam" id="PF17167">
    <property type="entry name" value="Glyco_hydro_94"/>
    <property type="match status" value="1"/>
</dbReference>
<name>A0ABX0KMZ0_9PROT</name>
<dbReference type="InterPro" id="IPR005194">
    <property type="entry name" value="Glyco_hydro_65_C"/>
</dbReference>
<dbReference type="PANTHER" id="PTHR37469">
    <property type="entry name" value="CELLOBIONIC ACID PHOSPHORYLASE-RELATED"/>
    <property type="match status" value="1"/>
</dbReference>
<evidence type="ECO:0000256" key="1">
    <source>
        <dbReference type="ARBA" id="ARBA00022676"/>
    </source>
</evidence>
<dbReference type="Pfam" id="PF10091">
    <property type="entry name" value="Glycoamylase"/>
    <property type="match status" value="1"/>
</dbReference>
<feature type="domain" description="Glycoamylase-like" evidence="6">
    <location>
        <begin position="1302"/>
        <end position="1510"/>
    </location>
</feature>
<dbReference type="CDD" id="cd11756">
    <property type="entry name" value="GH94N_ChvB_NdvB_1_like"/>
    <property type="match status" value="1"/>
</dbReference>
<evidence type="ECO:0000259" key="5">
    <source>
        <dbReference type="Pfam" id="PF06165"/>
    </source>
</evidence>
<feature type="domain" description="Glycoside hydrolase family 65 C-terminal" evidence="4">
    <location>
        <begin position="2755"/>
        <end position="2800"/>
    </location>
</feature>
<evidence type="ECO:0000256" key="3">
    <source>
        <dbReference type="SAM" id="Phobius"/>
    </source>
</evidence>
<dbReference type="InterPro" id="IPR052047">
    <property type="entry name" value="GH94_Enzymes"/>
</dbReference>
<dbReference type="Proteomes" id="UP000657200">
    <property type="component" value="Unassembled WGS sequence"/>
</dbReference>
<dbReference type="SUPFAM" id="SSF74650">
    <property type="entry name" value="Galactose mutarotase-like"/>
    <property type="match status" value="2"/>
</dbReference>
<dbReference type="Pfam" id="PF06165">
    <property type="entry name" value="GH94_b-supersand"/>
    <property type="match status" value="2"/>
</dbReference>
<evidence type="ECO:0000313" key="9">
    <source>
        <dbReference type="Proteomes" id="UP000657200"/>
    </source>
</evidence>
<feature type="domain" description="Glycosyl hydrolase 94 catalytic" evidence="7">
    <location>
        <begin position="2331"/>
        <end position="2753"/>
    </location>
</feature>
<feature type="transmembrane region" description="Helical" evidence="3">
    <location>
        <begin position="948"/>
        <end position="978"/>
    </location>
</feature>
<keyword evidence="9" id="KW-1185">Reference proteome</keyword>
<evidence type="ECO:0000259" key="6">
    <source>
        <dbReference type="Pfam" id="PF10091"/>
    </source>
</evidence>
<feature type="transmembrane region" description="Helical" evidence="3">
    <location>
        <begin position="434"/>
        <end position="457"/>
    </location>
</feature>
<organism evidence="8 9">
    <name type="scientific">Acetobacter ghanensis</name>
    <dbReference type="NCBI Taxonomy" id="431306"/>
    <lineage>
        <taxon>Bacteria</taxon>
        <taxon>Pseudomonadati</taxon>
        <taxon>Pseudomonadota</taxon>
        <taxon>Alphaproteobacteria</taxon>
        <taxon>Acetobacterales</taxon>
        <taxon>Acetobacteraceae</taxon>
        <taxon>Acetobacter</taxon>
    </lineage>
</organism>
<accession>A0ABX0KMZ0</accession>
<keyword evidence="3" id="KW-0472">Membrane</keyword>
<dbReference type="SUPFAM" id="SSF48208">
    <property type="entry name" value="Six-hairpin glycosidases"/>
    <property type="match status" value="1"/>
</dbReference>
<dbReference type="InterPro" id="IPR033432">
    <property type="entry name" value="GH94_catalytic"/>
</dbReference>
<dbReference type="InterPro" id="IPR008928">
    <property type="entry name" value="6-hairpin_glycosidase_sf"/>
</dbReference>
<dbReference type="InterPro" id="IPR037824">
    <property type="entry name" value="GH94N_2_NdvB"/>
</dbReference>
<evidence type="ECO:0000256" key="2">
    <source>
        <dbReference type="ARBA" id="ARBA00022679"/>
    </source>
</evidence>
<feature type="transmembrane region" description="Helical" evidence="3">
    <location>
        <begin position="841"/>
        <end position="859"/>
    </location>
</feature>
<comment type="caution">
    <text evidence="8">The sequence shown here is derived from an EMBL/GenBank/DDBJ whole genome shotgun (WGS) entry which is preliminary data.</text>
</comment>
<dbReference type="CDD" id="cd11753">
    <property type="entry name" value="GH94N_ChvB_NdvB_2_like"/>
    <property type="match status" value="1"/>
</dbReference>
<evidence type="ECO:0000313" key="8">
    <source>
        <dbReference type="EMBL" id="NHO40187.1"/>
    </source>
</evidence>
<dbReference type="EMBL" id="WOTE01000007">
    <property type="protein sequence ID" value="NHO40187.1"/>
    <property type="molecule type" value="Genomic_DNA"/>
</dbReference>
<dbReference type="Gene3D" id="2.60.420.10">
    <property type="entry name" value="Maltose phosphorylase, domain 3"/>
    <property type="match status" value="1"/>
</dbReference>
<evidence type="ECO:0000259" key="4">
    <source>
        <dbReference type="Pfam" id="PF03633"/>
    </source>
</evidence>
<sequence>MTAFFKKKSAPILLWQDDAIIRSDFLGVDQILLHAQELSHAHANSLFSHKNNFLIERLNNNAKTLLQSNILLSQASLNGDQITPAAEWFIDNYYFMNAQIQNIKFDLPPSYYNDLPKISDGPFAHLPRVFEISWALVAQADSNIDPKTICLFLNAYQERSPLLIREIWALPTQLQIILIENLRRISVKICQNLKDREQANHLANTLLPDAHFNNTRILKTLSKIDTETLSSTFLVQFAHQLRGRDPQRDPAFLWLDGLLQEKGTDIEHLVHNELQEQSALNATIRNIITSMRLTRNLDWNTIVEKTSAVSKILFKYNNFSEMDLSTRNLYSKSIETIARGCPYSECEVADKAVSLAASASLAEHVAPRQSDPGYYLLAEGRPYFEAELQYHAPIGLKVESACRRCGITGYSLSVATLSLLLILIPLYLMSWSFISLYAVTFIILGFIPTTDVIVTCLNHFLLWAIKVSELPALELKRGVPTDLRTLVVVPTLLTRRSSIHAMVNRLEKHYLASRDGDIYFALLTDWTDSPTETRAGDWDILNVAIQEITRLNQTYPLEEAGQRFLLLHRKRQWSESEEKWIGWERKRGKLHELNRLLRNASDTSFINLSEQTIPHNVRYVVTVDSDTRLPHETVRRLVAKIAHPLNNAYFDPTLGRVTEGYAVLQPRVTPSLPEAWKSTLLQRVFSSPNGIEPYTAAVSDLYQDMFSEGSFAGKGIYEIDTFESALANKIPEGTLLSHDLFEGVFARSGLVTDIEVIEEFPTDYLVFAARLHRWVRGDWQLLPWIFSWMGLCPTIRWKPQPLAGIARWKMLDNLRRSLSAPTAITALFAGWMLDFHSACIWSFYIFSTLAIPPTLPLLVDIVRRRKGETALSYFSLLAINIKRAALTIGLSFTFLADQACMMGDAIVRTLGRVFITRKHLLQWVTAAQTADAPKEAVTGYIRHMSGAILLTCAAVGMMFLASPLIWLIILPFALSWWLSPIIAWKTSQYSASARRLEATDAESVFMRMQARRTWRYFETFVSEADHWLPPDNFQETPEPLIAHRTSPTNMGLYLLSVAAACDFGWIGLADAASRLNMTLNTMQQLPRFRGHFYNWYNTKTLSPLPPIYVSTVDSGNLAGHLITLARACEEWTQAGRRTDTWKLGMRDALTLALENIRSDENTFELSELSYLIATLLHDLKSDHASQVMLIHRVQMLISRAEEWAHLFNKKTATSSAENLPPPGTKTDTLLFWLRAARDCIQSERKDMEAEPLLYEQLHAIAECARTMALAMDFGFLRNSERKLLSIGFSVNEGTLDNNCYDLLASEARLAVFFAIAKEDIPAWKWFRLGRPLAAVAHGAALVSWSGSMFEYLMPSLIMAAPFDSLLEETSRQVVQRQIEYGRFCGVPWGISESAYNARDLDYNYQYSNFGVPGLGIKRGLALDLVVAPYATALAAMVDAQQAADNFLALQQAGAQGTYGFYEALDYTKTRLSPGKSVSIIRSYMAHHQGMTILAIADTVLKGVMRARFHAEPMIGAADLLLQERPPTRGAIITPLKEEKFVPALQTAQLQPGGRHVQTAKTNTPVTHLLSNGRYSVMLTAAGSGYSKWGNQAVTRWRQDPTCDNWGSYIYIQHTGSQHFWTAGQQPAGTDVQHYDVIFKEDRATFSRQDRNLTTTLDVLVSAEDDAELRRVSIRNSGSSALSIDVTSYAELALCSPDMDIAHPAFAKMFIQTEYLPSCNAIIATRRRRSPSDAEIWAAHLIIGGHNISIETDREKFIGRGRDTRTPIAITGPQDLSGSTGTVLDPIFAARATLAIPPGTTQHISFWTIVAPSRAALIHSLERHQDAADLDRALTLAWTRAQIHLRHLDIRPAQADLFQQLAAHLIFPGPALRSSVSNIQRGAGKQADLWGQGISGDLPILLLVIAESEDFELARTLLTAHDYLRSKGLAFDLVILNDHPTSYAEDLQHALEALVRSSGGTENIHLLRGALMSTTTRNLIFSVAYIVLTGKKGSLQYQITQAEIPLHTKALRSTLLRCHAFQGPKENPNLPTLEMENGYGGFTSDGREYAIILHGKTRTPAPWVNVISNPHFGFQVAAEGSGYTWADNSKENQLTPWSNDPVTNPTGEAFYICDENTREFWSPLAAICPDDNAVYVCRHGFGYSSFDRHANGIATTLIQYVPPEDPIKISRLTLTNTTTRSRILRVTAYTEWVLGQNRSATAPFIYTEQDTDTGALFARNKWNETFGERVAFADMANQQTSITDDRSAFIGRNGNLSAPRAIVLGGALEGIIGAGIDPCAALQTIIKLEPGESAEVVCLLGQGANVQHARQMVKRYRTADLDHILAEVHNLWARMTRTVQVRTPDRSINILLNGWLLYQSLSSRIWARAGFYQASGAYGFRDQLQDGMALALAAPQLVREHLIRAASHQFMEGDVLHWWLPQKGNGVRTKISDDCVWLAYTVAHYVRVSGDITVLDEDIPFLEAPALGNDEHERFLQPEISSASASLYTHCTLALDHSLKRGAHGLPLMGTGDWNDGMNRVGEKGLGESVWLGWFLHTTLSAWLPLAQARQDTEHVNKWQDVLKDLEVALKQAWDGAWYKRAYFDDGSPLGSKTNSEGRIDAIAQSWAVISGAGSPTYAQQAMRSVQEQLVNLEDELIMVLTPPFDQSEPDPGYIRGYPPGIRENGGQYTHAALWTVMATALLGDGDAAYAMFATLNPIHHARDEESAKRYKTEPYVVVADVYSSPLHIGRGGWSWYTGSAAWMQRVGLETILGLQVEGNQLSIAPHIPSMWSEYEIDFLWKETKYQIRIINPDHISYGAVSMTLDGIAIDLGQPILMEDDKNTHAVICRIVKI</sequence>
<dbReference type="GO" id="GO:0016740">
    <property type="term" value="F:transferase activity"/>
    <property type="evidence" value="ECO:0007669"/>
    <property type="project" value="UniProtKB-KW"/>
</dbReference>
<dbReference type="InterPro" id="IPR010383">
    <property type="entry name" value="Glyco_hydrolase_94_b-supersand"/>
</dbReference>
<dbReference type="Gene3D" id="2.70.98.40">
    <property type="entry name" value="Glycoside hydrolase, family 65, N-terminal domain"/>
    <property type="match status" value="2"/>
</dbReference>
<reference evidence="8 9" key="1">
    <citation type="journal article" date="2020" name="Int. J. Syst. Evol. Microbiol.">
        <title>Novel acetic acid bacteria from cider fermentations: Acetobacter conturbans sp. nov. and Acetobacter fallax sp. nov.</title>
        <authorList>
            <person name="Sombolestani A.S."/>
            <person name="Cleenwerck I."/>
            <person name="Cnockaert M."/>
            <person name="Borremans W."/>
            <person name="Wieme A.D."/>
            <person name="De Vuyst L."/>
            <person name="Vandamme P."/>
        </authorList>
    </citation>
    <scope>NUCLEOTIDE SEQUENCE [LARGE SCALE GENOMIC DNA]</scope>
    <source>
        <strain evidence="8 9">LMG 23848</strain>
    </source>
</reference>
<keyword evidence="1" id="KW-0328">Glycosyltransferase</keyword>